<evidence type="ECO:0000259" key="1">
    <source>
        <dbReference type="Pfam" id="PF15787"/>
    </source>
</evidence>
<dbReference type="Pfam" id="PF13385">
    <property type="entry name" value="Laminin_G_3"/>
    <property type="match status" value="1"/>
</dbReference>
<dbReference type="GO" id="GO:0019901">
    <property type="term" value="F:protein kinase binding"/>
    <property type="evidence" value="ECO:0007669"/>
    <property type="project" value="TreeGrafter"/>
</dbReference>
<name>A0A158PEX8_ANGCS</name>
<dbReference type="GO" id="GO:0005829">
    <property type="term" value="C:cytosol"/>
    <property type="evidence" value="ECO:0007669"/>
    <property type="project" value="TreeGrafter"/>
</dbReference>
<dbReference type="Gene3D" id="2.60.120.200">
    <property type="match status" value="1"/>
</dbReference>
<accession>A0A158PEX8</accession>
<dbReference type="STRING" id="334426.A0A158PEX8"/>
<dbReference type="OMA" id="PMMMSGS"/>
<dbReference type="InterPro" id="IPR046852">
    <property type="entry name" value="Neurobeachin_a-sol"/>
</dbReference>
<dbReference type="Proteomes" id="UP000267027">
    <property type="component" value="Unassembled WGS sequence"/>
</dbReference>
<evidence type="ECO:0000313" key="3">
    <source>
        <dbReference type="EMBL" id="VDM54157.1"/>
    </source>
</evidence>
<reference evidence="3 4" key="2">
    <citation type="submission" date="2018-11" db="EMBL/GenBank/DDBJ databases">
        <authorList>
            <consortium name="Pathogen Informatics"/>
        </authorList>
    </citation>
    <scope>NUCLEOTIDE SEQUENCE [LARGE SCALE GENOMIC DNA]</scope>
    <source>
        <strain evidence="3 4">Costa Rica</strain>
    </source>
</reference>
<evidence type="ECO:0000313" key="4">
    <source>
        <dbReference type="Proteomes" id="UP000267027"/>
    </source>
</evidence>
<evidence type="ECO:0000313" key="5">
    <source>
        <dbReference type="WBParaSite" id="ACOC_0000257101-mRNA-1"/>
    </source>
</evidence>
<dbReference type="GO" id="GO:0016020">
    <property type="term" value="C:membrane"/>
    <property type="evidence" value="ECO:0007669"/>
    <property type="project" value="TreeGrafter"/>
</dbReference>
<dbReference type="InterPro" id="IPR016024">
    <property type="entry name" value="ARM-type_fold"/>
</dbReference>
<protein>
    <submittedName>
        <fullName evidence="5">DUF4704 domain-containing protein</fullName>
    </submittedName>
</protein>
<dbReference type="EMBL" id="UYYA01000541">
    <property type="protein sequence ID" value="VDM54157.1"/>
    <property type="molecule type" value="Genomic_DNA"/>
</dbReference>
<dbReference type="Pfam" id="PF20425">
    <property type="entry name" value="Neurobeachin"/>
    <property type="match status" value="1"/>
</dbReference>
<dbReference type="OrthoDB" id="26681at2759"/>
<evidence type="ECO:0000259" key="2">
    <source>
        <dbReference type="Pfam" id="PF20425"/>
    </source>
</evidence>
<dbReference type="GO" id="GO:0008104">
    <property type="term" value="P:intracellular protein localization"/>
    <property type="evidence" value="ECO:0007669"/>
    <property type="project" value="TreeGrafter"/>
</dbReference>
<feature type="domain" description="DUF4704" evidence="1">
    <location>
        <begin position="526"/>
        <end position="1011"/>
    </location>
</feature>
<sequence length="1497" mass="168884">PISFFANSFLINVKSCCNAQNFSVFYVQQFNDSLPVPATNLSVSSSSSNTLENNIFATTDDSLKPDTIPLESLPEEGVLQVKALPFLCSLVHFISQGGFLLDNEFQAEAVASLPQISSKTTVIHSSDESPKETFERMILGIKDGSMEKSEIVDQLFNTLVGGQFDLETRYVIEDSSNIERMLTLLTHSDETLQAEIWSIFLAVVRKSRRNLEACSRVSMISKILEMLPETDDVLSDLLVQLLGVLMNYSITVKETKQFLRALQAVNDSWPRNALKLLQVMKQMPMRDDANVIFSFPGKSQAGIIVPPFARFPCQSGWTFTTWLRMDPISGVLFEKEKPYLYCFRSSKSIGYSCHFMGNALVLTMEKSKSKIVTICTKKELIPRKWHHIAIAHSYSRWGRSEIKFYFDGELSETTEANWPVSTTEQFDRCSIGVSPEGDPDTAFAGQMGAVYLFADCLSLEQANSLFCLGPGYQSYFVHDSGCNLPDGCRKHLFDGHLSSVLVMAYCPKNCHGQLCLNSPLKIPSTFFVQVPHAVMKEGVEVITTHSIHSSLQSVGGIQILLPLFSQLDFPCEDGNAMDGDVCSTLLSVIALLLASSQTIQQQLYQSKGFLIIGHTLQKASSKHITMKVAEQLIDMAKFLLKCPSGGPLLKQLFENILFNPKLWITSAPTVQAHLYNYLATDFLSNTNFHHIIRQLATFGEMCSALKFYYWVTMPKPPSTYQVEERPETFSTEDIIAIRNSIIVFLNRLILLNSTVSSSQDAIREQEIHQLMNFVATVHEDDNLYDILSLLNRLLGFYPHIMVPIFDKDKAVGLVFKLLSSPNQLIRIPALKMFGFYLQRSTLKRKTESVAARHLYTLITERLLIHTEYLTLPTYIVLFEILTEQMTPEFVYTKKEAASSEWRFENPMMLKVIANLITQSMESNELMRVKKLFLLDIINMCRDGNENRRTILQMSVWQEWLISISYVFPRSEAEVEITELVYEVFSILLQHAIRYEYGGWRVWVDTLAIAHSKVCFYHKIRFMRTWVDSFVASSWTTEARLSYLLKFCVNYLLLYFCWSGMHLRLLGDLLTGIESVVDEWNASETPSVADKCNLSENQIFVGNTVHVISQLADSLIMACGGLLPLLASATSPNSELEIADSCQQELSIECAAELLSRFVHLADIFIFVSGISFAELEQEKNMPSGGVLRQALRLIATSSVRHILIARVLRPDSNGQVFDIHANSKNEAIYDFVKGAIESVSIMDLDRLLQDVDLQRIRGAVYRDMVEENRQAQFLALAVVYLLSVLMVSRYRDILEPPASPSPFFNSLTNGVVGGATAPMGHQTFDPSWVGKMVPELSGRIAALARYIELSKLNASKITGSPLQPAERRQYLTSKLQTALETTAPLFREIMTDFRAFFQKTLLGTHGQEIMNDNKVLDTLKNRQGSVIELVMLLCSQEWQTSLQKHAGLAFIELVNEGQIFKHICSHRFVWLNGVSKCDTPEKGIIIIHTTGSFWREL</sequence>
<dbReference type="SUPFAM" id="SSF48371">
    <property type="entry name" value="ARM repeat"/>
    <property type="match status" value="1"/>
</dbReference>
<dbReference type="InterPro" id="IPR013320">
    <property type="entry name" value="ConA-like_dom_sf"/>
</dbReference>
<proteinExistence type="predicted"/>
<organism evidence="5">
    <name type="scientific">Angiostrongylus costaricensis</name>
    <name type="common">Nematode worm</name>
    <dbReference type="NCBI Taxonomy" id="334426"/>
    <lineage>
        <taxon>Eukaryota</taxon>
        <taxon>Metazoa</taxon>
        <taxon>Ecdysozoa</taxon>
        <taxon>Nematoda</taxon>
        <taxon>Chromadorea</taxon>
        <taxon>Rhabditida</taxon>
        <taxon>Rhabditina</taxon>
        <taxon>Rhabditomorpha</taxon>
        <taxon>Strongyloidea</taxon>
        <taxon>Metastrongylidae</taxon>
        <taxon>Angiostrongylus</taxon>
    </lineage>
</organism>
<dbReference type="PANTHER" id="PTHR13743">
    <property type="entry name" value="BEIGE/BEACH-RELATED"/>
    <property type="match status" value="1"/>
</dbReference>
<reference evidence="5" key="1">
    <citation type="submission" date="2016-04" db="UniProtKB">
        <authorList>
            <consortium name="WormBaseParasite"/>
        </authorList>
    </citation>
    <scope>IDENTIFICATION</scope>
</reference>
<keyword evidence="4" id="KW-1185">Reference proteome</keyword>
<dbReference type="SUPFAM" id="SSF49899">
    <property type="entry name" value="Concanavalin A-like lectins/glucanases"/>
    <property type="match status" value="1"/>
</dbReference>
<feature type="domain" description="Neurobeachin alpha-solenoid region" evidence="2">
    <location>
        <begin position="149"/>
        <end position="268"/>
    </location>
</feature>
<gene>
    <name evidence="3" type="ORF">ACOC_LOCUS2572</name>
</gene>
<dbReference type="InterPro" id="IPR031570">
    <property type="entry name" value="NBEA/BDCP_DUF4704"/>
</dbReference>
<dbReference type="Pfam" id="PF15787">
    <property type="entry name" value="DUF4704"/>
    <property type="match status" value="1"/>
</dbReference>
<dbReference type="PANTHER" id="PTHR13743:SF162">
    <property type="entry name" value="NEUROBEACHIN"/>
    <property type="match status" value="1"/>
</dbReference>
<dbReference type="InterPro" id="IPR050865">
    <property type="entry name" value="BEACH_Domain"/>
</dbReference>
<dbReference type="WBParaSite" id="ACOC_0000257101-mRNA-1">
    <property type="protein sequence ID" value="ACOC_0000257101-mRNA-1"/>
    <property type="gene ID" value="ACOC_0000257101"/>
</dbReference>